<keyword evidence="1" id="KW-1185">Reference proteome</keyword>
<dbReference type="KEGG" id="hazt:108666359"/>
<dbReference type="GeneID" id="108666359"/>
<dbReference type="Proteomes" id="UP000694843">
    <property type="component" value="Unplaced"/>
</dbReference>
<evidence type="ECO:0000313" key="2">
    <source>
        <dbReference type="RefSeq" id="XP_018008703.1"/>
    </source>
</evidence>
<organism evidence="1 2">
    <name type="scientific">Hyalella azteca</name>
    <name type="common">Amphipod</name>
    <dbReference type="NCBI Taxonomy" id="294128"/>
    <lineage>
        <taxon>Eukaryota</taxon>
        <taxon>Metazoa</taxon>
        <taxon>Ecdysozoa</taxon>
        <taxon>Arthropoda</taxon>
        <taxon>Crustacea</taxon>
        <taxon>Multicrustacea</taxon>
        <taxon>Malacostraca</taxon>
        <taxon>Eumalacostraca</taxon>
        <taxon>Peracarida</taxon>
        <taxon>Amphipoda</taxon>
        <taxon>Senticaudata</taxon>
        <taxon>Talitrida</taxon>
        <taxon>Talitroidea</taxon>
        <taxon>Hyalellidae</taxon>
        <taxon>Hyalella</taxon>
    </lineage>
</organism>
<reference evidence="2" key="1">
    <citation type="submission" date="2025-08" db="UniProtKB">
        <authorList>
            <consortium name="RefSeq"/>
        </authorList>
    </citation>
    <scope>IDENTIFICATION</scope>
    <source>
        <tissue evidence="2">Whole organism</tissue>
    </source>
</reference>
<dbReference type="RefSeq" id="XP_018008703.1">
    <property type="nucleotide sequence ID" value="XM_018153214.2"/>
</dbReference>
<dbReference type="AlphaFoldDB" id="A0A8B7N5X3"/>
<sequence>MATLNDDPAAVLAADPRSLQATGVTSLADDTSRLCLVTEPDDEGERDVLGLRPTSPCIETPLRLYSNYKTVKNIGRCLHLDDALKSWQLKCLIPHHLFNNKRAELSNTTVLWTEPVRDARRHNKFGNVTFTVAWSDMYRQFGPHMYYLRQRTSHNITTEILITKKRFNTLELVDFNAKDAPVRRGKCNCASESKICNCFSLKYATKIRRGKSCIAHKIQIAVDATLWEGFWVYALSTIVLNDHQHNEFCFRHRYVTKKPCRFYCDISKVRGILRLQCNHELHEDFRREWYERFLQNWMLHFHRYSQSPSYYFK</sequence>
<evidence type="ECO:0000313" key="1">
    <source>
        <dbReference type="Proteomes" id="UP000694843"/>
    </source>
</evidence>
<name>A0A8B7N5X3_HYAAZ</name>
<accession>A0A8B7N5X3</accession>
<protein>
    <submittedName>
        <fullName evidence="2">Uncharacterized protein LOC108666359</fullName>
    </submittedName>
</protein>
<gene>
    <name evidence="2" type="primary">LOC108666359</name>
</gene>
<proteinExistence type="predicted"/>